<dbReference type="EMBL" id="JAODWD010000002">
    <property type="protein sequence ID" value="MCT7658037.1"/>
    <property type="molecule type" value="Genomic_DNA"/>
</dbReference>
<organism evidence="1 2">
    <name type="scientific">Mycobacterium deserti</name>
    <dbReference type="NCBI Taxonomy" id="2978347"/>
    <lineage>
        <taxon>Bacteria</taxon>
        <taxon>Bacillati</taxon>
        <taxon>Actinomycetota</taxon>
        <taxon>Actinomycetes</taxon>
        <taxon>Mycobacteriales</taxon>
        <taxon>Mycobacteriaceae</taxon>
        <taxon>Mycobacterium</taxon>
    </lineage>
</organism>
<dbReference type="RefSeq" id="WP_260992127.1">
    <property type="nucleotide sequence ID" value="NZ_JAODWD010000002.1"/>
</dbReference>
<accession>A0ABT2M710</accession>
<gene>
    <name evidence="1" type="ORF">N4S67_06345</name>
</gene>
<reference evidence="2" key="1">
    <citation type="submission" date="2023-07" db="EMBL/GenBank/DDBJ databases">
        <authorList>
            <person name="Deng Y."/>
            <person name="Zhang Y.-Q."/>
        </authorList>
    </citation>
    <scope>NUCLEOTIDE SEQUENCE [LARGE SCALE GENOMIC DNA]</scope>
    <source>
        <strain evidence="2">CPCC 205710</strain>
    </source>
</reference>
<proteinExistence type="predicted"/>
<keyword evidence="1" id="KW-0675">Receptor</keyword>
<name>A0ABT2M710_9MYCO</name>
<sequence>MPEWAAKFAQDPKGLGRKLVPVRVAPCDIEGLLGQIIYCDLVGLDEEAARKRLLSQLSPGRTKPAVAPSFPGSTVEPAFPTSQLARASASRPLWTPLDQSIAVQWRADSTRSEYSRSTLELHSIPMDQQNLEARVLRDLPDALSILGRQGGLFDQNEAVQSGAFEDRAEASSPGNETRHGAKGIAAYRDRRVVTWLPLPYGNLGSVFDEEDVKNRLIASLSLHANTGLHGVGEVALAVSVEPITMLMVGQAGDIERRTSAQFLYTMASSSSLRIEPNDSVPASTLGARASEIASELTAKLALRLGSIR</sequence>
<evidence type="ECO:0000313" key="2">
    <source>
        <dbReference type="Proteomes" id="UP001206639"/>
    </source>
</evidence>
<keyword evidence="2" id="KW-1185">Reference proteome</keyword>
<dbReference type="Proteomes" id="UP001206639">
    <property type="component" value="Unassembled WGS sequence"/>
</dbReference>
<protein>
    <submittedName>
        <fullName evidence="1">Toll/interleukin-1 receptor domain-containing protein</fullName>
    </submittedName>
</protein>
<evidence type="ECO:0000313" key="1">
    <source>
        <dbReference type="EMBL" id="MCT7658037.1"/>
    </source>
</evidence>
<comment type="caution">
    <text evidence="1">The sequence shown here is derived from an EMBL/GenBank/DDBJ whole genome shotgun (WGS) entry which is preliminary data.</text>
</comment>